<proteinExistence type="predicted"/>
<dbReference type="SMART" id="SM00220">
    <property type="entry name" value="S_TKc"/>
    <property type="match status" value="1"/>
</dbReference>
<name>A0A9P7JKV3_9AGAM</name>
<dbReference type="GO" id="GO:0004672">
    <property type="term" value="F:protein kinase activity"/>
    <property type="evidence" value="ECO:0007669"/>
    <property type="project" value="InterPro"/>
</dbReference>
<sequence length="330" mass="37163">MFHHFGFHRIKTAPLCIDGRFRLENILGSGSYAVVYHAQNFLNDDIIAIKLEPVTNNPPSLGHEHRILKQLEGGVGIPRILWFGRESTHYALALDLLGHSLHDLFLTCNQKFRLQTVVNLGDQLLSHLEYIHSHGYVHGNVKLQNAMIDISEKTVYIIDFGITKRYWNSSTASHIPFRRGQCLTGTPASASINNHLGLEPGRRDDLESLAYMLIYFLRGSLPWLNSDHEKLSDSFILERKVDTAIADLCEGIPPAFANILVYSCSLSFSEDPDYDYLRSLLHDLRTAGPAPAMHSLDVDYPIPPSQNPELSELVPTCLPKAMPLRRSTRV</sequence>
<evidence type="ECO:0000256" key="1">
    <source>
        <dbReference type="PROSITE-ProRule" id="PRU10141"/>
    </source>
</evidence>
<keyword evidence="3" id="KW-0418">Kinase</keyword>
<dbReference type="AlphaFoldDB" id="A0A9P7JKV3"/>
<dbReference type="GO" id="GO:0005524">
    <property type="term" value="F:ATP binding"/>
    <property type="evidence" value="ECO:0007669"/>
    <property type="project" value="UniProtKB-UniRule"/>
</dbReference>
<dbReference type="Pfam" id="PF00069">
    <property type="entry name" value="Pkinase"/>
    <property type="match status" value="1"/>
</dbReference>
<dbReference type="PANTHER" id="PTHR11909">
    <property type="entry name" value="CASEIN KINASE-RELATED"/>
    <property type="match status" value="1"/>
</dbReference>
<dbReference type="InterPro" id="IPR000719">
    <property type="entry name" value="Prot_kinase_dom"/>
</dbReference>
<dbReference type="EMBL" id="JABBWM010000209">
    <property type="protein sequence ID" value="KAG2084652.1"/>
    <property type="molecule type" value="Genomic_DNA"/>
</dbReference>
<dbReference type="PROSITE" id="PS50011">
    <property type="entry name" value="PROTEIN_KINASE_DOM"/>
    <property type="match status" value="1"/>
</dbReference>
<keyword evidence="3" id="KW-0808">Transferase</keyword>
<protein>
    <submittedName>
        <fullName evidence="3">Kinase-like domain-containing protein</fullName>
    </submittedName>
</protein>
<dbReference type="InterPro" id="IPR017441">
    <property type="entry name" value="Protein_kinase_ATP_BS"/>
</dbReference>
<dbReference type="PROSITE" id="PS00107">
    <property type="entry name" value="PROTEIN_KINASE_ATP"/>
    <property type="match status" value="1"/>
</dbReference>
<dbReference type="RefSeq" id="XP_041284543.1">
    <property type="nucleotide sequence ID" value="XM_041432142.1"/>
</dbReference>
<dbReference type="SUPFAM" id="SSF56112">
    <property type="entry name" value="Protein kinase-like (PK-like)"/>
    <property type="match status" value="1"/>
</dbReference>
<feature type="binding site" evidence="1">
    <location>
        <position position="50"/>
    </location>
    <ligand>
        <name>ATP</name>
        <dbReference type="ChEBI" id="CHEBI:30616"/>
    </ligand>
</feature>
<dbReference type="InterPro" id="IPR011009">
    <property type="entry name" value="Kinase-like_dom_sf"/>
</dbReference>
<dbReference type="Gene3D" id="1.10.510.10">
    <property type="entry name" value="Transferase(Phosphotransferase) domain 1"/>
    <property type="match status" value="1"/>
</dbReference>
<dbReference type="Proteomes" id="UP000823399">
    <property type="component" value="Unassembled WGS sequence"/>
</dbReference>
<gene>
    <name evidence="3" type="ORF">F5147DRAFT_589404</name>
</gene>
<evidence type="ECO:0000313" key="3">
    <source>
        <dbReference type="EMBL" id="KAG2084652.1"/>
    </source>
</evidence>
<keyword evidence="1" id="KW-0547">Nucleotide-binding</keyword>
<accession>A0A9P7JKV3</accession>
<evidence type="ECO:0000259" key="2">
    <source>
        <dbReference type="PROSITE" id="PS50011"/>
    </source>
</evidence>
<evidence type="ECO:0000313" key="4">
    <source>
        <dbReference type="Proteomes" id="UP000823399"/>
    </source>
</evidence>
<dbReference type="InterPro" id="IPR050235">
    <property type="entry name" value="CK1_Ser-Thr_kinase"/>
</dbReference>
<keyword evidence="4" id="KW-1185">Reference proteome</keyword>
<comment type="caution">
    <text evidence="3">The sequence shown here is derived from an EMBL/GenBank/DDBJ whole genome shotgun (WGS) entry which is preliminary data.</text>
</comment>
<organism evidence="3 4">
    <name type="scientific">Suillus discolor</name>
    <dbReference type="NCBI Taxonomy" id="1912936"/>
    <lineage>
        <taxon>Eukaryota</taxon>
        <taxon>Fungi</taxon>
        <taxon>Dikarya</taxon>
        <taxon>Basidiomycota</taxon>
        <taxon>Agaricomycotina</taxon>
        <taxon>Agaricomycetes</taxon>
        <taxon>Agaricomycetidae</taxon>
        <taxon>Boletales</taxon>
        <taxon>Suillineae</taxon>
        <taxon>Suillaceae</taxon>
        <taxon>Suillus</taxon>
    </lineage>
</organism>
<feature type="domain" description="Protein kinase" evidence="2">
    <location>
        <begin position="21"/>
        <end position="330"/>
    </location>
</feature>
<dbReference type="CDD" id="cd14016">
    <property type="entry name" value="STKc_CK1"/>
    <property type="match status" value="1"/>
</dbReference>
<reference evidence="3" key="1">
    <citation type="journal article" date="2020" name="New Phytol.">
        <title>Comparative genomics reveals dynamic genome evolution in host specialist ectomycorrhizal fungi.</title>
        <authorList>
            <person name="Lofgren L.A."/>
            <person name="Nguyen N.H."/>
            <person name="Vilgalys R."/>
            <person name="Ruytinx J."/>
            <person name="Liao H.L."/>
            <person name="Branco S."/>
            <person name="Kuo A."/>
            <person name="LaButti K."/>
            <person name="Lipzen A."/>
            <person name="Andreopoulos W."/>
            <person name="Pangilinan J."/>
            <person name="Riley R."/>
            <person name="Hundley H."/>
            <person name="Na H."/>
            <person name="Barry K."/>
            <person name="Grigoriev I.V."/>
            <person name="Stajich J.E."/>
            <person name="Kennedy P.G."/>
        </authorList>
    </citation>
    <scope>NUCLEOTIDE SEQUENCE</scope>
    <source>
        <strain evidence="3">FC423</strain>
    </source>
</reference>
<keyword evidence="1" id="KW-0067">ATP-binding</keyword>
<dbReference type="GeneID" id="64694401"/>
<dbReference type="OrthoDB" id="5800476at2759"/>